<accession>A0A9D9IJJ0</accession>
<feature type="domain" description="Peptidoglycan beta-N-acetylmuramidase NamZ C-terminal" evidence="2">
    <location>
        <begin position="196"/>
        <end position="353"/>
    </location>
</feature>
<dbReference type="EMBL" id="JADIMA010000067">
    <property type="protein sequence ID" value="MBO8473355.1"/>
    <property type="molecule type" value="Genomic_DNA"/>
</dbReference>
<feature type="domain" description="Peptidoglycan beta-N-acetylmuramidase NamZ N-terminal" evidence="1">
    <location>
        <begin position="72"/>
        <end position="170"/>
    </location>
</feature>
<evidence type="ECO:0000259" key="1">
    <source>
        <dbReference type="Pfam" id="PF07075"/>
    </source>
</evidence>
<dbReference type="InterPro" id="IPR048503">
    <property type="entry name" value="NamZ_C"/>
</dbReference>
<evidence type="ECO:0000313" key="3">
    <source>
        <dbReference type="EMBL" id="MBO8473355.1"/>
    </source>
</evidence>
<dbReference type="Proteomes" id="UP000823604">
    <property type="component" value="Unassembled WGS sequence"/>
</dbReference>
<reference evidence="3" key="1">
    <citation type="submission" date="2020-10" db="EMBL/GenBank/DDBJ databases">
        <authorList>
            <person name="Gilroy R."/>
        </authorList>
    </citation>
    <scope>NUCLEOTIDE SEQUENCE</scope>
    <source>
        <strain evidence="3">B1-8020</strain>
    </source>
</reference>
<gene>
    <name evidence="3" type="ORF">IAB81_06960</name>
</gene>
<evidence type="ECO:0000313" key="4">
    <source>
        <dbReference type="Proteomes" id="UP000823604"/>
    </source>
</evidence>
<dbReference type="Gene3D" id="3.90.1150.140">
    <property type="match status" value="1"/>
</dbReference>
<organism evidence="3 4">
    <name type="scientific">Candidatus Merdivivens pullicola</name>
    <dbReference type="NCBI Taxonomy" id="2840872"/>
    <lineage>
        <taxon>Bacteria</taxon>
        <taxon>Pseudomonadati</taxon>
        <taxon>Bacteroidota</taxon>
        <taxon>Bacteroidia</taxon>
        <taxon>Bacteroidales</taxon>
        <taxon>Muribaculaceae</taxon>
        <taxon>Muribaculaceae incertae sedis</taxon>
        <taxon>Candidatus Merdivivens</taxon>
    </lineage>
</organism>
<dbReference type="PANTHER" id="PTHR42915:SF1">
    <property type="entry name" value="PEPTIDOGLYCAN BETA-N-ACETYLMURAMIDASE NAMZ"/>
    <property type="match status" value="1"/>
</dbReference>
<dbReference type="Pfam" id="PF07075">
    <property type="entry name" value="NamZ_N"/>
    <property type="match status" value="1"/>
</dbReference>
<dbReference type="GO" id="GO:0033922">
    <property type="term" value="F:peptidoglycan beta-N-acetylmuramidase activity"/>
    <property type="evidence" value="ECO:0007669"/>
    <property type="project" value="InterPro"/>
</dbReference>
<dbReference type="Gene3D" id="3.40.50.12170">
    <property type="entry name" value="Uncharacterised protein PF07075, DUF1343"/>
    <property type="match status" value="1"/>
</dbReference>
<proteinExistence type="predicted"/>
<protein>
    <submittedName>
        <fullName evidence="3">DUF1343 domain-containing protein</fullName>
    </submittedName>
</protein>
<reference evidence="3" key="2">
    <citation type="journal article" date="2021" name="PeerJ">
        <title>Extensive microbial diversity within the chicken gut microbiome revealed by metagenomics and culture.</title>
        <authorList>
            <person name="Gilroy R."/>
            <person name="Ravi A."/>
            <person name="Getino M."/>
            <person name="Pursley I."/>
            <person name="Horton D.L."/>
            <person name="Alikhan N.F."/>
            <person name="Baker D."/>
            <person name="Gharbi K."/>
            <person name="Hall N."/>
            <person name="Watson M."/>
            <person name="Adriaenssens E.M."/>
            <person name="Foster-Nyarko E."/>
            <person name="Jarju S."/>
            <person name="Secka A."/>
            <person name="Antonio M."/>
            <person name="Oren A."/>
            <person name="Chaudhuri R.R."/>
            <person name="La Ragione R."/>
            <person name="Hildebrand F."/>
            <person name="Pallen M.J."/>
        </authorList>
    </citation>
    <scope>NUCLEOTIDE SEQUENCE</scope>
    <source>
        <strain evidence="3">B1-8020</strain>
    </source>
</reference>
<dbReference type="Pfam" id="PF20732">
    <property type="entry name" value="NamZ_C"/>
    <property type="match status" value="1"/>
</dbReference>
<comment type="caution">
    <text evidence="3">The sequence shown here is derived from an EMBL/GenBank/DDBJ whole genome shotgun (WGS) entry which is preliminary data.</text>
</comment>
<dbReference type="PANTHER" id="PTHR42915">
    <property type="entry name" value="HYPOTHETICAL 460 KDA PROTEIN IN FEUA-SIGW INTERGENIC REGION [PRECURSOR]"/>
    <property type="match status" value="1"/>
</dbReference>
<dbReference type="InterPro" id="IPR008302">
    <property type="entry name" value="NamZ"/>
</dbReference>
<dbReference type="AlphaFoldDB" id="A0A9D9IJJ0"/>
<evidence type="ECO:0000259" key="2">
    <source>
        <dbReference type="Pfam" id="PF20732"/>
    </source>
</evidence>
<sequence>MFSFRTTPIFEQEDLALRKGRVGVFCTPNCWHPERGEYLYETFAKRGCLKHVFSPSTPEFSNMESHIYVPLEQLREIDSLIVEIQGGGARYFAYTNDLLELFSVMADEKIDIPVFIVDHVNPAGRQVEGTMSEAMFKLVHRHGLTVGEVASLVHNDLNAKFPLHVISVNATPSNKELLPWTIPIAADMPGYFTCGLYPGSALWSGTNVTPGIGTTRPYEIFGAPFMESLHDSYKMPPAADGATLRPCRFQPSVGEYAGKQCFGYQIILEPGAEYHALAHTLQLMNFVYRNCEEFSIINDDDTLGFDDRTLIDLLDDEVLYGYVTGEIEWSDVKEHIRDQEQKWIRKARKFLLYEEDQLFRVK</sequence>
<dbReference type="InterPro" id="IPR048502">
    <property type="entry name" value="NamZ_N"/>
</dbReference>
<name>A0A9D9IJJ0_9BACT</name>